<keyword evidence="3 6" id="KW-0547">Nucleotide-binding</keyword>
<reference evidence="10 11" key="1">
    <citation type="journal article" date="2020" name="ISME J.">
        <title>Comparative genomics reveals insights into cyanobacterial evolution and habitat adaptation.</title>
        <authorList>
            <person name="Chen M.Y."/>
            <person name="Teng W.K."/>
            <person name="Zhao L."/>
            <person name="Hu C.X."/>
            <person name="Zhou Y.K."/>
            <person name="Han B.P."/>
            <person name="Song L.R."/>
            <person name="Shu W.S."/>
        </authorList>
    </citation>
    <scope>NUCLEOTIDE SEQUENCE [LARGE SCALE GENOMIC DNA]</scope>
    <source>
        <strain evidence="10 11">FACHB-3921</strain>
    </source>
</reference>
<evidence type="ECO:0000256" key="7">
    <source>
        <dbReference type="SAM" id="MobiDB-lite"/>
    </source>
</evidence>
<feature type="transmembrane region" description="Helical" evidence="8">
    <location>
        <begin position="289"/>
        <end position="310"/>
    </location>
</feature>
<gene>
    <name evidence="10" type="ORF">H6G14_17870</name>
</gene>
<keyword evidence="8" id="KW-0812">Transmembrane</keyword>
<name>A0ABR8BHZ1_9NOSO</name>
<accession>A0ABR8BHZ1</accession>
<dbReference type="Proteomes" id="UP000621307">
    <property type="component" value="Unassembled WGS sequence"/>
</dbReference>
<dbReference type="PANTHER" id="PTHR43289">
    <property type="entry name" value="MITOGEN-ACTIVATED PROTEIN KINASE KINASE KINASE 20-RELATED"/>
    <property type="match status" value="1"/>
</dbReference>
<dbReference type="InterPro" id="IPR017441">
    <property type="entry name" value="Protein_kinase_ATP_BS"/>
</dbReference>
<feature type="binding site" evidence="6">
    <location>
        <position position="42"/>
    </location>
    <ligand>
        <name>ATP</name>
        <dbReference type="ChEBI" id="CHEBI:30616"/>
    </ligand>
</feature>
<dbReference type="Pfam" id="PF00069">
    <property type="entry name" value="Pkinase"/>
    <property type="match status" value="1"/>
</dbReference>
<sequence length="346" mass="40031">MIWQSGHKLYRDKYEIKQELGRGQFAITYLAQDRNGKKVVIKTLNPSILNQLRNEERDHLKSGFADESRKLTICKHPHIVEVFETFHEGELLCMVMEYIQGTNLASLVNRVLPEKEALNYIQQIGQALIEVHKQRFLHRDIKPENIMIRAGKHETVLIDFDLAREFDNPLTSRGRQNHGFTPIELYSNSAVKKAERGPYTDVYSLAATLYVLLTGQQPVCAIDRKDKNERLIPPQELNHQISKRVNDAIIHAMELETDQRPQTVAAWLRELGLKTSWSPFSRLLIIQPLWIWILEIMGVLALFAALISGFKDGFDLWKDIFPNNPNQRNTPLSPTQPYKPYNNQKI</sequence>
<dbReference type="PROSITE" id="PS00107">
    <property type="entry name" value="PROTEIN_KINASE_ATP"/>
    <property type="match status" value="1"/>
</dbReference>
<feature type="domain" description="Protein kinase" evidence="9">
    <location>
        <begin position="14"/>
        <end position="281"/>
    </location>
</feature>
<evidence type="ECO:0000313" key="11">
    <source>
        <dbReference type="Proteomes" id="UP000621307"/>
    </source>
</evidence>
<evidence type="ECO:0000256" key="8">
    <source>
        <dbReference type="SAM" id="Phobius"/>
    </source>
</evidence>
<keyword evidence="10" id="KW-0723">Serine/threonine-protein kinase</keyword>
<dbReference type="CDD" id="cd14014">
    <property type="entry name" value="STKc_PknB_like"/>
    <property type="match status" value="1"/>
</dbReference>
<keyword evidence="8" id="KW-0472">Membrane</keyword>
<dbReference type="EMBL" id="JACJQL010000027">
    <property type="protein sequence ID" value="MBD2253154.1"/>
    <property type="molecule type" value="Genomic_DNA"/>
</dbReference>
<keyword evidence="4 10" id="KW-0418">Kinase</keyword>
<keyword evidence="5 6" id="KW-0067">ATP-binding</keyword>
<dbReference type="PROSITE" id="PS50011">
    <property type="entry name" value="PROTEIN_KINASE_DOM"/>
    <property type="match status" value="1"/>
</dbReference>
<keyword evidence="11" id="KW-1185">Reference proteome</keyword>
<dbReference type="EC" id="2.7.11.1" evidence="1"/>
<dbReference type="RefSeq" id="WP_190568704.1">
    <property type="nucleotide sequence ID" value="NZ_JACJQL010000027.1"/>
</dbReference>
<dbReference type="InterPro" id="IPR011009">
    <property type="entry name" value="Kinase-like_dom_sf"/>
</dbReference>
<evidence type="ECO:0000313" key="10">
    <source>
        <dbReference type="EMBL" id="MBD2253154.1"/>
    </source>
</evidence>
<dbReference type="SUPFAM" id="SSF56112">
    <property type="entry name" value="Protein kinase-like (PK-like)"/>
    <property type="match status" value="1"/>
</dbReference>
<dbReference type="PROSITE" id="PS00108">
    <property type="entry name" value="PROTEIN_KINASE_ST"/>
    <property type="match status" value="1"/>
</dbReference>
<evidence type="ECO:0000256" key="3">
    <source>
        <dbReference type="ARBA" id="ARBA00022741"/>
    </source>
</evidence>
<keyword evidence="2" id="KW-0808">Transferase</keyword>
<dbReference type="InterPro" id="IPR000719">
    <property type="entry name" value="Prot_kinase_dom"/>
</dbReference>
<evidence type="ECO:0000256" key="5">
    <source>
        <dbReference type="ARBA" id="ARBA00022840"/>
    </source>
</evidence>
<dbReference type="Gene3D" id="1.10.510.10">
    <property type="entry name" value="Transferase(Phosphotransferase) domain 1"/>
    <property type="match status" value="1"/>
</dbReference>
<comment type="caution">
    <text evidence="10">The sequence shown here is derived from an EMBL/GenBank/DDBJ whole genome shotgun (WGS) entry which is preliminary data.</text>
</comment>
<keyword evidence="8" id="KW-1133">Transmembrane helix</keyword>
<evidence type="ECO:0000256" key="2">
    <source>
        <dbReference type="ARBA" id="ARBA00022679"/>
    </source>
</evidence>
<evidence type="ECO:0000256" key="1">
    <source>
        <dbReference type="ARBA" id="ARBA00012513"/>
    </source>
</evidence>
<proteinExistence type="predicted"/>
<dbReference type="InterPro" id="IPR008271">
    <property type="entry name" value="Ser/Thr_kinase_AS"/>
</dbReference>
<dbReference type="SMART" id="SM00220">
    <property type="entry name" value="S_TKc"/>
    <property type="match status" value="1"/>
</dbReference>
<evidence type="ECO:0000256" key="4">
    <source>
        <dbReference type="ARBA" id="ARBA00022777"/>
    </source>
</evidence>
<evidence type="ECO:0000256" key="6">
    <source>
        <dbReference type="PROSITE-ProRule" id="PRU10141"/>
    </source>
</evidence>
<dbReference type="PANTHER" id="PTHR43289:SF6">
    <property type="entry name" value="SERINE_THREONINE-PROTEIN KINASE NEKL-3"/>
    <property type="match status" value="1"/>
</dbReference>
<organism evidence="10 11">
    <name type="scientific">Nostoc parmelioides FACHB-3921</name>
    <dbReference type="NCBI Taxonomy" id="2692909"/>
    <lineage>
        <taxon>Bacteria</taxon>
        <taxon>Bacillati</taxon>
        <taxon>Cyanobacteriota</taxon>
        <taxon>Cyanophyceae</taxon>
        <taxon>Nostocales</taxon>
        <taxon>Nostocaceae</taxon>
        <taxon>Nostoc</taxon>
    </lineage>
</organism>
<protein>
    <recommendedName>
        <fullName evidence="1">non-specific serine/threonine protein kinase</fullName>
        <ecNumber evidence="1">2.7.11.1</ecNumber>
    </recommendedName>
</protein>
<dbReference type="GO" id="GO:0004674">
    <property type="term" value="F:protein serine/threonine kinase activity"/>
    <property type="evidence" value="ECO:0007669"/>
    <property type="project" value="UniProtKB-KW"/>
</dbReference>
<feature type="region of interest" description="Disordered" evidence="7">
    <location>
        <begin position="325"/>
        <end position="346"/>
    </location>
</feature>
<evidence type="ECO:0000259" key="9">
    <source>
        <dbReference type="PROSITE" id="PS50011"/>
    </source>
</evidence>